<dbReference type="EnsemblMetazoa" id="XM_038197430.1">
    <property type="protein sequence ID" value="XP_038053358.1"/>
    <property type="gene ID" value="LOC119725839"/>
</dbReference>
<dbReference type="OrthoDB" id="6132182at2759"/>
<evidence type="ECO:0000313" key="2">
    <source>
        <dbReference type="Proteomes" id="UP000887568"/>
    </source>
</evidence>
<dbReference type="Proteomes" id="UP000887568">
    <property type="component" value="Unplaced"/>
</dbReference>
<accession>A0A913ZNJ2</accession>
<dbReference type="GeneID" id="119725839"/>
<reference evidence="1" key="1">
    <citation type="submission" date="2022-11" db="UniProtKB">
        <authorList>
            <consortium name="EnsemblMetazoa"/>
        </authorList>
    </citation>
    <scope>IDENTIFICATION</scope>
</reference>
<dbReference type="RefSeq" id="XP_038053358.1">
    <property type="nucleotide sequence ID" value="XM_038197430.1"/>
</dbReference>
<dbReference type="AlphaFoldDB" id="A0A913ZNJ2"/>
<dbReference type="OMA" id="EQAAYWK"/>
<organism evidence="1 2">
    <name type="scientific">Patiria miniata</name>
    <name type="common">Bat star</name>
    <name type="synonym">Asterina miniata</name>
    <dbReference type="NCBI Taxonomy" id="46514"/>
    <lineage>
        <taxon>Eukaryota</taxon>
        <taxon>Metazoa</taxon>
        <taxon>Echinodermata</taxon>
        <taxon>Eleutherozoa</taxon>
        <taxon>Asterozoa</taxon>
        <taxon>Asteroidea</taxon>
        <taxon>Valvatacea</taxon>
        <taxon>Valvatida</taxon>
        <taxon>Asterinidae</taxon>
        <taxon>Patiria</taxon>
    </lineage>
</organism>
<keyword evidence="2" id="KW-1185">Reference proteome</keyword>
<proteinExistence type="predicted"/>
<protein>
    <submittedName>
        <fullName evidence="1">Uncharacterized protein</fullName>
    </submittedName>
</protein>
<name>A0A913ZNJ2_PATMI</name>
<evidence type="ECO:0000313" key="1">
    <source>
        <dbReference type="EnsemblMetazoa" id="XP_038053358.1"/>
    </source>
</evidence>
<sequence>MAGKIKVAKSSGSDVVLACLQSIGGVFPSDHGFLRRIAYVESKDGTDSGTYRAGYHGGIWQVDKIGFQSTKDTASHPGLKKKFEAIKSSLSIDWATVEWEDLDKPLYSAIAARLFLTNIPSAIPSGLAEQAAYWKKHYNSSSGAGSESKFIDDVKVLEK</sequence>